<sequence length="118" mass="12647">MLSVFDAGFCVTAQEESIQCAGHWAAPLFIGARTRAQGRHARCRYCRVAVPPSEVVPLILQDASGAVPGAARPPPRRDVFTALTTLGWQSASLLPSPSDAALSSHRQGWRHRASPLCT</sequence>
<organism evidence="1 2">
    <name type="scientific">Pleurodeles waltl</name>
    <name type="common">Iberian ribbed newt</name>
    <dbReference type="NCBI Taxonomy" id="8319"/>
    <lineage>
        <taxon>Eukaryota</taxon>
        <taxon>Metazoa</taxon>
        <taxon>Chordata</taxon>
        <taxon>Craniata</taxon>
        <taxon>Vertebrata</taxon>
        <taxon>Euteleostomi</taxon>
        <taxon>Amphibia</taxon>
        <taxon>Batrachia</taxon>
        <taxon>Caudata</taxon>
        <taxon>Salamandroidea</taxon>
        <taxon>Salamandridae</taxon>
        <taxon>Pleurodelinae</taxon>
        <taxon>Pleurodeles</taxon>
    </lineage>
</organism>
<protein>
    <submittedName>
        <fullName evidence="1">Uncharacterized protein</fullName>
    </submittedName>
</protein>
<accession>A0AAV7PEN3</accession>
<evidence type="ECO:0000313" key="2">
    <source>
        <dbReference type="Proteomes" id="UP001066276"/>
    </source>
</evidence>
<dbReference type="Proteomes" id="UP001066276">
    <property type="component" value="Chromosome 7"/>
</dbReference>
<dbReference type="AlphaFoldDB" id="A0AAV7PEN3"/>
<proteinExistence type="predicted"/>
<evidence type="ECO:0000313" key="1">
    <source>
        <dbReference type="EMBL" id="KAJ1126676.1"/>
    </source>
</evidence>
<keyword evidence="2" id="KW-1185">Reference proteome</keyword>
<gene>
    <name evidence="1" type="ORF">NDU88_005082</name>
</gene>
<comment type="caution">
    <text evidence="1">The sequence shown here is derived from an EMBL/GenBank/DDBJ whole genome shotgun (WGS) entry which is preliminary data.</text>
</comment>
<name>A0AAV7PEN3_PLEWA</name>
<reference evidence="1" key="1">
    <citation type="journal article" date="2022" name="bioRxiv">
        <title>Sequencing and chromosome-scale assembly of the giantPleurodeles waltlgenome.</title>
        <authorList>
            <person name="Brown T."/>
            <person name="Elewa A."/>
            <person name="Iarovenko S."/>
            <person name="Subramanian E."/>
            <person name="Araus A.J."/>
            <person name="Petzold A."/>
            <person name="Susuki M."/>
            <person name="Suzuki K.-i.T."/>
            <person name="Hayashi T."/>
            <person name="Toyoda A."/>
            <person name="Oliveira C."/>
            <person name="Osipova E."/>
            <person name="Leigh N.D."/>
            <person name="Simon A."/>
            <person name="Yun M.H."/>
        </authorList>
    </citation>
    <scope>NUCLEOTIDE SEQUENCE</scope>
    <source>
        <strain evidence="1">20211129_DDA</strain>
        <tissue evidence="1">Liver</tissue>
    </source>
</reference>
<dbReference type="EMBL" id="JANPWB010000011">
    <property type="protein sequence ID" value="KAJ1126676.1"/>
    <property type="molecule type" value="Genomic_DNA"/>
</dbReference>